<name>W6MHC7_9ASCO</name>
<sequence length="147" mass="16777">MAIYSLWIFDRHSNCIYSREWDNKSKSSLVNVNNAKDTAKLLFGTIFSMKNISQNLSKQNKLKSFSTLRFKCHFKETGSGLKFCLLTDPELEDMQFLLDEIYTSCYVNHVVKNALSPVDFRAGQVIGSEPFTSDIDRLVVTLPSFST</sequence>
<organism evidence="7 8">
    <name type="scientific">Kuraishia capsulata CBS 1993</name>
    <dbReference type="NCBI Taxonomy" id="1382522"/>
    <lineage>
        <taxon>Eukaryota</taxon>
        <taxon>Fungi</taxon>
        <taxon>Dikarya</taxon>
        <taxon>Ascomycota</taxon>
        <taxon>Saccharomycotina</taxon>
        <taxon>Pichiomycetes</taxon>
        <taxon>Pichiales</taxon>
        <taxon>Pichiaceae</taxon>
        <taxon>Kuraishia</taxon>
    </lineage>
</organism>
<dbReference type="RefSeq" id="XP_022457383.1">
    <property type="nucleotide sequence ID" value="XM_022603509.1"/>
</dbReference>
<evidence type="ECO:0000256" key="5">
    <source>
        <dbReference type="ARBA" id="ARBA00038167"/>
    </source>
</evidence>
<dbReference type="HOGENOM" id="CLU_053380_4_0_1"/>
<accession>W6MHC7</accession>
<comment type="subunit">
    <text evidence="6">Part of the multisubunit transport protein particle (TRAPP) complex.</text>
</comment>
<dbReference type="OrthoDB" id="3364529at2759"/>
<dbReference type="SMART" id="SM01399">
    <property type="entry name" value="Sybindin"/>
    <property type="match status" value="1"/>
</dbReference>
<keyword evidence="1 6" id="KW-0813">Transport</keyword>
<keyword evidence="2 6" id="KW-0256">Endoplasmic reticulum</keyword>
<keyword evidence="4 6" id="KW-0333">Golgi apparatus</keyword>
<protein>
    <recommendedName>
        <fullName evidence="6">Trafficking protein particle complex subunit</fullName>
    </recommendedName>
</protein>
<dbReference type="Gene3D" id="3.30.450.70">
    <property type="match status" value="1"/>
</dbReference>
<dbReference type="Proteomes" id="UP000019384">
    <property type="component" value="Unassembled WGS sequence"/>
</dbReference>
<dbReference type="PANTHER" id="PTHR23249:SF16">
    <property type="entry name" value="TRAFFICKING PROTEIN PARTICLE COMPLEX SUBUNIT 1"/>
    <property type="match status" value="1"/>
</dbReference>
<evidence type="ECO:0000256" key="6">
    <source>
        <dbReference type="RuleBase" id="RU366065"/>
    </source>
</evidence>
<dbReference type="GO" id="GO:1990072">
    <property type="term" value="C:TRAPPIII protein complex"/>
    <property type="evidence" value="ECO:0007669"/>
    <property type="project" value="EnsemblFungi"/>
</dbReference>
<keyword evidence="8" id="KW-1185">Reference proteome</keyword>
<keyword evidence="3 6" id="KW-0931">ER-Golgi transport</keyword>
<dbReference type="GO" id="GO:1990071">
    <property type="term" value="C:TRAPPII protein complex"/>
    <property type="evidence" value="ECO:0007669"/>
    <property type="project" value="EnsemblFungi"/>
</dbReference>
<comment type="similarity">
    <text evidence="5">Belongs to the TRAPP small subunits family. BET5 subfamily.</text>
</comment>
<evidence type="ECO:0000256" key="4">
    <source>
        <dbReference type="ARBA" id="ARBA00023034"/>
    </source>
</evidence>
<reference evidence="7" key="1">
    <citation type="submission" date="2013-12" db="EMBL/GenBank/DDBJ databases">
        <authorList>
            <person name="Genoscope - CEA"/>
        </authorList>
    </citation>
    <scope>NUCLEOTIDE SEQUENCE</scope>
    <source>
        <strain evidence="7">CBS 1993</strain>
    </source>
</reference>
<comment type="subcellular location">
    <subcellularLocation>
        <location evidence="6">Endoplasmic reticulum</location>
    </subcellularLocation>
    <subcellularLocation>
        <location evidence="6">Golgi apparatus</location>
        <location evidence="6">cis-Golgi network</location>
    </subcellularLocation>
</comment>
<gene>
    <name evidence="7" type="ORF">KUCA_T00001340001</name>
</gene>
<evidence type="ECO:0000256" key="2">
    <source>
        <dbReference type="ARBA" id="ARBA00022824"/>
    </source>
</evidence>
<evidence type="ECO:0000313" key="7">
    <source>
        <dbReference type="EMBL" id="CDK25371.1"/>
    </source>
</evidence>
<dbReference type="InterPro" id="IPR007233">
    <property type="entry name" value="TRAPPC"/>
</dbReference>
<dbReference type="Pfam" id="PF04099">
    <property type="entry name" value="Sybindin"/>
    <property type="match status" value="1"/>
</dbReference>
<dbReference type="STRING" id="1382522.W6MHC7"/>
<dbReference type="GO" id="GO:1990070">
    <property type="term" value="C:TRAPPI protein complex"/>
    <property type="evidence" value="ECO:0007669"/>
    <property type="project" value="EnsemblFungi"/>
</dbReference>
<dbReference type="InterPro" id="IPR011012">
    <property type="entry name" value="Longin-like_dom_sf"/>
</dbReference>
<evidence type="ECO:0000256" key="1">
    <source>
        <dbReference type="ARBA" id="ARBA00022448"/>
    </source>
</evidence>
<dbReference type="EMBL" id="HG793126">
    <property type="protein sequence ID" value="CDK25371.1"/>
    <property type="molecule type" value="Genomic_DNA"/>
</dbReference>
<proteinExistence type="inferred from homology"/>
<reference evidence="7" key="2">
    <citation type="submission" date="2014-02" db="EMBL/GenBank/DDBJ databases">
        <title>Complete DNA sequence of /Kuraishia capsulata/ illustrates novel genomic features among budding yeasts (/Saccharomycotina/).</title>
        <authorList>
            <person name="Morales L."/>
            <person name="Noel B."/>
            <person name="Porcel B."/>
            <person name="Marcet-Houben M."/>
            <person name="Hullo M-F."/>
            <person name="Sacerdot C."/>
            <person name="Tekaia F."/>
            <person name="Leh-Louis V."/>
            <person name="Despons L."/>
            <person name="Khanna V."/>
            <person name="Aury J-M."/>
            <person name="Barbe V."/>
            <person name="Couloux A."/>
            <person name="Labadie K."/>
            <person name="Pelletier E."/>
            <person name="Souciet J-L."/>
            <person name="Boekhout T."/>
            <person name="Gabaldon T."/>
            <person name="Wincker P."/>
            <person name="Dujon B."/>
        </authorList>
    </citation>
    <scope>NUCLEOTIDE SEQUENCE</scope>
    <source>
        <strain evidence="7">CBS 1993</strain>
    </source>
</reference>
<dbReference type="PANTHER" id="PTHR23249">
    <property type="entry name" value="TRAFFICKING PROTEIN PARTICLE COMPLEX SUBUNIT"/>
    <property type="match status" value="1"/>
</dbReference>
<dbReference type="AlphaFoldDB" id="W6MHC7"/>
<dbReference type="GeneID" id="34518771"/>
<evidence type="ECO:0000313" key="8">
    <source>
        <dbReference type="Proteomes" id="UP000019384"/>
    </source>
</evidence>
<dbReference type="GO" id="GO:0005085">
    <property type="term" value="F:guanyl-nucleotide exchange factor activity"/>
    <property type="evidence" value="ECO:0007669"/>
    <property type="project" value="EnsemblFungi"/>
</dbReference>
<dbReference type="SUPFAM" id="SSF64356">
    <property type="entry name" value="SNARE-like"/>
    <property type="match status" value="1"/>
</dbReference>
<dbReference type="GO" id="GO:0005783">
    <property type="term" value="C:endoplasmic reticulum"/>
    <property type="evidence" value="ECO:0007669"/>
    <property type="project" value="UniProtKB-SubCell"/>
</dbReference>
<evidence type="ECO:0000256" key="3">
    <source>
        <dbReference type="ARBA" id="ARBA00022892"/>
    </source>
</evidence>
<dbReference type="GO" id="GO:0006888">
    <property type="term" value="P:endoplasmic reticulum to Golgi vesicle-mediated transport"/>
    <property type="evidence" value="ECO:0007669"/>
    <property type="project" value="UniProtKB-UniRule"/>
</dbReference>